<dbReference type="InterPro" id="IPR036388">
    <property type="entry name" value="WH-like_DNA-bd_sf"/>
</dbReference>
<dbReference type="Proteomes" id="UP000001574">
    <property type="component" value="Chromosome"/>
</dbReference>
<keyword evidence="3" id="KW-0804">Transcription</keyword>
<dbReference type="PANTHER" id="PTHR38465:SF2">
    <property type="entry name" value="HTH-TYPE TRANSCRIPTIONAL REGULATOR MMPR5"/>
    <property type="match status" value="1"/>
</dbReference>
<protein>
    <submittedName>
        <fullName evidence="6">Transcriptional regulator, MarR family protein</fullName>
    </submittedName>
</protein>
<dbReference type="RefSeq" id="WP_011725187.1">
    <property type="nucleotide sequence ID" value="NC_008595.1"/>
</dbReference>
<evidence type="ECO:0000256" key="4">
    <source>
        <dbReference type="SAM" id="MobiDB-lite"/>
    </source>
</evidence>
<dbReference type="InterPro" id="IPR052362">
    <property type="entry name" value="HTH-GbsR_regulator"/>
</dbReference>
<gene>
    <name evidence="6" type="ordered locus">MAV_2992</name>
</gene>
<feature type="domain" description="HTH marR-type" evidence="5">
    <location>
        <begin position="38"/>
        <end position="76"/>
    </location>
</feature>
<evidence type="ECO:0000259" key="5">
    <source>
        <dbReference type="Pfam" id="PF01047"/>
    </source>
</evidence>
<keyword evidence="2" id="KW-0238">DNA-binding</keyword>
<evidence type="ECO:0000256" key="3">
    <source>
        <dbReference type="ARBA" id="ARBA00023163"/>
    </source>
</evidence>
<dbReference type="SUPFAM" id="SSF46785">
    <property type="entry name" value="Winged helix' DNA-binding domain"/>
    <property type="match status" value="1"/>
</dbReference>
<dbReference type="AlphaFoldDB" id="A0A0H3A2S1"/>
<dbReference type="EMBL" id="CP000479">
    <property type="protein sequence ID" value="ABK68431.1"/>
    <property type="molecule type" value="Genomic_DNA"/>
</dbReference>
<dbReference type="InterPro" id="IPR000835">
    <property type="entry name" value="HTH_MarR-typ"/>
</dbReference>
<evidence type="ECO:0000256" key="2">
    <source>
        <dbReference type="ARBA" id="ARBA00023125"/>
    </source>
</evidence>
<evidence type="ECO:0000256" key="1">
    <source>
        <dbReference type="ARBA" id="ARBA00023015"/>
    </source>
</evidence>
<proteinExistence type="predicted"/>
<dbReference type="PANTHER" id="PTHR38465">
    <property type="entry name" value="HTH-TYPE TRANSCRIPTIONAL REGULATOR MJ1563-RELATED"/>
    <property type="match status" value="1"/>
</dbReference>
<evidence type="ECO:0000313" key="7">
    <source>
        <dbReference type="Proteomes" id="UP000001574"/>
    </source>
</evidence>
<organism evidence="6 7">
    <name type="scientific">Mycobacterium avium (strain 104)</name>
    <dbReference type="NCBI Taxonomy" id="243243"/>
    <lineage>
        <taxon>Bacteria</taxon>
        <taxon>Bacillati</taxon>
        <taxon>Actinomycetota</taxon>
        <taxon>Actinomycetes</taxon>
        <taxon>Mycobacteriales</taxon>
        <taxon>Mycobacteriaceae</taxon>
        <taxon>Mycobacterium</taxon>
        <taxon>Mycobacterium avium complex (MAC)</taxon>
    </lineage>
</organism>
<dbReference type="GO" id="GO:0003677">
    <property type="term" value="F:DNA binding"/>
    <property type="evidence" value="ECO:0007669"/>
    <property type="project" value="UniProtKB-KW"/>
</dbReference>
<dbReference type="KEGG" id="mav:MAV_2992"/>
<dbReference type="HOGENOM" id="CLU_120349_2_1_11"/>
<sequence length="175" mass="19771">MSPDEAEFVDRLGLFFELLGATRTMGRVYGWLLICEPPQQSLTQLADALSVSKASISTVARQLLDGGMVERLPSPNRQHLYRVTPGGFTSVLETQLSLMRLGIEPAEFALSVLGDDRAEQRRRVEDFRDFCEFCTRDYRDQLMRMWTEYRSAKTAGPTKAAKEAGSTKSARRRQS</sequence>
<keyword evidence="1" id="KW-0805">Transcription regulation</keyword>
<evidence type="ECO:0000313" key="6">
    <source>
        <dbReference type="EMBL" id="ABK68431.1"/>
    </source>
</evidence>
<dbReference type="InterPro" id="IPR036390">
    <property type="entry name" value="WH_DNA-bd_sf"/>
</dbReference>
<dbReference type="Gene3D" id="1.10.10.10">
    <property type="entry name" value="Winged helix-like DNA-binding domain superfamily/Winged helix DNA-binding domain"/>
    <property type="match status" value="1"/>
</dbReference>
<reference evidence="6 7" key="1">
    <citation type="submission" date="2006-10" db="EMBL/GenBank/DDBJ databases">
        <authorList>
            <person name="Fleischmann R.D."/>
            <person name="Dodson R.J."/>
            <person name="Haft D.H."/>
            <person name="Merkel J.S."/>
            <person name="Nelson W.C."/>
            <person name="Fraser C.M."/>
        </authorList>
    </citation>
    <scope>NUCLEOTIDE SEQUENCE [LARGE SCALE GENOMIC DNA]</scope>
    <source>
        <strain evidence="6 7">104</strain>
    </source>
</reference>
<name>A0A0H3A2S1_MYCA1</name>
<dbReference type="Pfam" id="PF01047">
    <property type="entry name" value="MarR"/>
    <property type="match status" value="1"/>
</dbReference>
<dbReference type="GO" id="GO:0003700">
    <property type="term" value="F:DNA-binding transcription factor activity"/>
    <property type="evidence" value="ECO:0007669"/>
    <property type="project" value="InterPro"/>
</dbReference>
<feature type="region of interest" description="Disordered" evidence="4">
    <location>
        <begin position="152"/>
        <end position="175"/>
    </location>
</feature>
<accession>A0A0H3A2S1</accession>